<dbReference type="Gene3D" id="3.90.1150.10">
    <property type="entry name" value="Aspartate Aminotransferase, domain 1"/>
    <property type="match status" value="1"/>
</dbReference>
<comment type="similarity">
    <text evidence="2">Belongs to the class-V pyridoxal-phosphate-dependent aminotransferase family. Csd subfamily.</text>
</comment>
<gene>
    <name evidence="8" type="ORF">C7959_101201</name>
</gene>
<evidence type="ECO:0000256" key="1">
    <source>
        <dbReference type="ARBA" id="ARBA00001933"/>
    </source>
</evidence>
<evidence type="ECO:0000256" key="5">
    <source>
        <dbReference type="RuleBase" id="RU004504"/>
    </source>
</evidence>
<dbReference type="AlphaFoldDB" id="A0A4R8HR61"/>
<dbReference type="GO" id="GO:0031071">
    <property type="term" value="F:cysteine desulfurase activity"/>
    <property type="evidence" value="ECO:0007669"/>
    <property type="project" value="UniProtKB-EC"/>
</dbReference>
<dbReference type="STRING" id="926561.GCA_000379025_00846"/>
<feature type="coiled-coil region" evidence="6">
    <location>
        <begin position="146"/>
        <end position="173"/>
    </location>
</feature>
<organism evidence="8 9">
    <name type="scientific">Orenia marismortui</name>
    <dbReference type="NCBI Taxonomy" id="46469"/>
    <lineage>
        <taxon>Bacteria</taxon>
        <taxon>Bacillati</taxon>
        <taxon>Bacillota</taxon>
        <taxon>Clostridia</taxon>
        <taxon>Halanaerobiales</taxon>
        <taxon>Halobacteroidaceae</taxon>
        <taxon>Orenia</taxon>
    </lineage>
</organism>
<dbReference type="GO" id="GO:0016829">
    <property type="term" value="F:lyase activity"/>
    <property type="evidence" value="ECO:0007669"/>
    <property type="project" value="UniProtKB-KW"/>
</dbReference>
<dbReference type="InterPro" id="IPR015424">
    <property type="entry name" value="PyrdxlP-dep_Trfase"/>
</dbReference>
<keyword evidence="3" id="KW-0663">Pyridoxal phosphate</keyword>
<feature type="domain" description="Aminotransferase class V" evidence="7">
    <location>
        <begin position="32"/>
        <end position="427"/>
    </location>
</feature>
<dbReference type="InterPro" id="IPR020578">
    <property type="entry name" value="Aminotrans_V_PyrdxlP_BS"/>
</dbReference>
<dbReference type="PROSITE" id="PS00595">
    <property type="entry name" value="AA_TRANSFER_CLASS_5"/>
    <property type="match status" value="1"/>
</dbReference>
<comment type="catalytic activity">
    <reaction evidence="4">
        <text>(sulfur carrier)-H + L-cysteine = (sulfur carrier)-SH + L-alanine</text>
        <dbReference type="Rhea" id="RHEA:43892"/>
        <dbReference type="Rhea" id="RHEA-COMP:14737"/>
        <dbReference type="Rhea" id="RHEA-COMP:14739"/>
        <dbReference type="ChEBI" id="CHEBI:29917"/>
        <dbReference type="ChEBI" id="CHEBI:35235"/>
        <dbReference type="ChEBI" id="CHEBI:57972"/>
        <dbReference type="ChEBI" id="CHEBI:64428"/>
        <dbReference type="EC" id="2.8.1.7"/>
    </reaction>
</comment>
<dbReference type="InterPro" id="IPR015421">
    <property type="entry name" value="PyrdxlP-dep_Trfase_major"/>
</dbReference>
<dbReference type="Proteomes" id="UP000295832">
    <property type="component" value="Unassembled WGS sequence"/>
</dbReference>
<evidence type="ECO:0000313" key="8">
    <source>
        <dbReference type="EMBL" id="TDX59313.1"/>
    </source>
</evidence>
<dbReference type="InterPro" id="IPR000192">
    <property type="entry name" value="Aminotrans_V_dom"/>
</dbReference>
<accession>A0A4R8HR61</accession>
<dbReference type="Pfam" id="PF00266">
    <property type="entry name" value="Aminotran_5"/>
    <property type="match status" value="1"/>
</dbReference>
<proteinExistence type="inferred from homology"/>
<evidence type="ECO:0000259" key="7">
    <source>
        <dbReference type="Pfam" id="PF00266"/>
    </source>
</evidence>
<dbReference type="SUPFAM" id="SSF53383">
    <property type="entry name" value="PLP-dependent transferases"/>
    <property type="match status" value="1"/>
</dbReference>
<reference evidence="8 9" key="1">
    <citation type="submission" date="2019-03" db="EMBL/GenBank/DDBJ databases">
        <title>Subsurface microbial communities from deep shales in Ohio and West Virginia, USA.</title>
        <authorList>
            <person name="Wrighton K."/>
        </authorList>
    </citation>
    <scope>NUCLEOTIDE SEQUENCE [LARGE SCALE GENOMIC DNA]</scope>
    <source>
        <strain evidence="8 9">MSL 6dP</strain>
    </source>
</reference>
<dbReference type="InterPro" id="IPR015422">
    <property type="entry name" value="PyrdxlP-dep_Trfase_small"/>
</dbReference>
<dbReference type="PANTHER" id="PTHR43586:SF8">
    <property type="entry name" value="CYSTEINE DESULFURASE 1, CHLOROPLASTIC"/>
    <property type="match status" value="1"/>
</dbReference>
<protein>
    <submittedName>
        <fullName evidence="8">Selenocysteine lyase/cysteine desulfurase</fullName>
    </submittedName>
</protein>
<dbReference type="Gene3D" id="3.40.640.10">
    <property type="entry name" value="Type I PLP-dependent aspartate aminotransferase-like (Major domain)"/>
    <property type="match status" value="1"/>
</dbReference>
<evidence type="ECO:0000313" key="9">
    <source>
        <dbReference type="Proteomes" id="UP000295832"/>
    </source>
</evidence>
<evidence type="ECO:0000256" key="3">
    <source>
        <dbReference type="ARBA" id="ARBA00022898"/>
    </source>
</evidence>
<keyword evidence="6" id="KW-0175">Coiled coil</keyword>
<dbReference type="RefSeq" id="WP_134114366.1">
    <property type="nucleotide sequence ID" value="NZ_SOEG01000001.1"/>
</dbReference>
<evidence type="ECO:0000256" key="6">
    <source>
        <dbReference type="SAM" id="Coils"/>
    </source>
</evidence>
<keyword evidence="9" id="KW-1185">Reference proteome</keyword>
<dbReference type="EMBL" id="SOEG01000001">
    <property type="protein sequence ID" value="TDX59313.1"/>
    <property type="molecule type" value="Genomic_DNA"/>
</dbReference>
<keyword evidence="8" id="KW-0456">Lyase</keyword>
<sequence length="471" mass="53059">MIDKTFLHKVRNQIIGINTKVPLINGKRIKYINFDNAASTPSFKRVAYKVKEFLYWYSNVHRGTGFKSQISTKIYDEVHDLVANFFGVDTKNNTIIFVKNTTEAINKLSNSLNLSPKDIIITTPMEHHSNLLPWRDKSKVIYINLDQDGRLDLDDLEEKLKEYKDQIKLVAISGASNVTGYINPIHKIAKLVHNYDSKILVDAAQLAPHRPIDVKDDTSSEHIDYLVFSAHKLYAPFGTGVLIAPKSTFAGNKPDYTGGGTVKAVTLDDVIWAGLPDKEEAGTPNIVGALALGESIQLLNKLEWEKIIQNEDYLSNYTLKQLRKIDEVILYGTMKSDTTTNQVGVIPFNIKGIENTLVASILANEFGIGVRNGCFCAHPYIHHLFGLSDQEIEKVKGDISKGIYTHKYGLIRISFGCYNTLAEVDRLIYAVKDIIARKKAGIDLTTNYEFDNKTAEYKPKNNINYSKYFKL</sequence>
<evidence type="ECO:0000256" key="2">
    <source>
        <dbReference type="ARBA" id="ARBA00010447"/>
    </source>
</evidence>
<comment type="caution">
    <text evidence="8">The sequence shown here is derived from an EMBL/GenBank/DDBJ whole genome shotgun (WGS) entry which is preliminary data.</text>
</comment>
<dbReference type="PANTHER" id="PTHR43586">
    <property type="entry name" value="CYSTEINE DESULFURASE"/>
    <property type="match status" value="1"/>
</dbReference>
<comment type="cofactor">
    <cofactor evidence="1 5">
        <name>pyridoxal 5'-phosphate</name>
        <dbReference type="ChEBI" id="CHEBI:597326"/>
    </cofactor>
</comment>
<name>A0A4R8HR61_9FIRM</name>
<evidence type="ECO:0000256" key="4">
    <source>
        <dbReference type="ARBA" id="ARBA00050776"/>
    </source>
</evidence>